<evidence type="ECO:0000256" key="10">
    <source>
        <dbReference type="ARBA" id="ARBA00022741"/>
    </source>
</evidence>
<evidence type="ECO:0000256" key="4">
    <source>
        <dbReference type="ARBA" id="ARBA00022527"/>
    </source>
</evidence>
<dbReference type="InterPro" id="IPR011009">
    <property type="entry name" value="Kinase-like_dom_sf"/>
</dbReference>
<evidence type="ECO:0000256" key="1">
    <source>
        <dbReference type="ARBA" id="ARBA00004479"/>
    </source>
</evidence>
<dbReference type="GO" id="GO:0005524">
    <property type="term" value="F:ATP binding"/>
    <property type="evidence" value="ECO:0007669"/>
    <property type="project" value="UniProtKB-UniRule"/>
</dbReference>
<evidence type="ECO:0000256" key="14">
    <source>
        <dbReference type="ARBA" id="ARBA00023136"/>
    </source>
</evidence>
<evidence type="ECO:0000256" key="2">
    <source>
        <dbReference type="ARBA" id="ARBA00008684"/>
    </source>
</evidence>
<feature type="compositionally biased region" description="Polar residues" evidence="18">
    <location>
        <begin position="931"/>
        <end position="949"/>
    </location>
</feature>
<sequence length="981" mass="108659">MPCLVPGMKMLQLRTRGCVFLLSYCYLLLLTVAQVTNPSEVNALLAVKNNLIDPMKRLSNWNKGDPCTSNWTGVFCHDATGTDGYLHVRELQLLDLNLSGNLAPELGQLSQLTIMLLNGNKLSGSLPDELGYLSKLNRLQVDQNNISGPIPESFAYMSSIRHLHLNNNSISGQIPPELSNLSTLLHLLLDNNNLSGYLPPELSKLPAMKIIQLDNNNFNGSEIPATYGSLSRLAKLDLSKNNLTGSLPSKLYDTMITINLSGNHLSGSIPGIFSDLRFLQRLSLENNQLNGSVPANIWQNMTSTKSYSFTVDLRNNSLSSISGALNPPDNVTLRLGGNPICDNANIANIIQFCGFEAGGDRTTERSTNSTMTCPVQACPVDNFFEYAPASPLPCFCASPLRIGYRLKSPSFSYFDPYVFSFESYVTSALKLNPYQLSIDSYFWEQGPRLRMHLKIFPPPNNMHSSTFNVSEVLRIRGIFTSWHFPGDDLFGPYELLNFTLVGPYAGGMYSKFLLFRLNLTFSILHQMMPNWIVCTARLMPWQYGLGVLLALEFMFWIDHIMHFTKGKNISKGVWVAIALGSIACIIAVTAAVTLLIARRYARQHRKMSRRHISSKASMKIDGVKGFTFKEMAMATDSFNCSAQVGRGGYGKVYRGILSGNSVVAIKRAEEGSLQGQKEFLTEIKLLSRLHHINLVSLVGYCEEKEEQMLVYEFMPNGTLRDWLSDKAKGTLNLLKTENFGTRLRIALGSAKGILYLHTEAQPPVFHRDIKATNILLDSKLTAKVADFGLSRLAPVLDDEGNLPNHVSTVVRGTPGYLDPEYFLTHKLTDKSDVYSLGIVFLELLTGMHPISHGKNIVREVNMAHQSGIMFSIIDNRMGAYPSECVERFVALALSCCHNKQEKRPSIQGVVRELETILKMMPEADAIYAESTPTYSGKSTPTYSGKSASPSSFNSSQYLYESSSLLGSSDLSSGVVPTIKPC</sequence>
<dbReference type="Pfam" id="PF00560">
    <property type="entry name" value="LRR_1"/>
    <property type="match status" value="4"/>
</dbReference>
<dbReference type="InterPro" id="IPR017441">
    <property type="entry name" value="Protein_kinase_ATP_BS"/>
</dbReference>
<comment type="subcellular location">
    <subcellularLocation>
        <location evidence="1">Membrane</location>
        <topology evidence="1">Single-pass type I membrane protein</topology>
    </subcellularLocation>
</comment>
<evidence type="ECO:0000256" key="9">
    <source>
        <dbReference type="ARBA" id="ARBA00022737"/>
    </source>
</evidence>
<comment type="similarity">
    <text evidence="2">Belongs to the protein kinase superfamily. Ser/Thr protein kinase family.</text>
</comment>
<protein>
    <recommendedName>
        <fullName evidence="3">non-specific serine/threonine protein kinase</fullName>
        <ecNumber evidence="3">2.7.11.1</ecNumber>
    </recommendedName>
</protein>
<evidence type="ECO:0000256" key="18">
    <source>
        <dbReference type="SAM" id="MobiDB-lite"/>
    </source>
</evidence>
<dbReference type="Gene3D" id="3.80.10.10">
    <property type="entry name" value="Ribonuclease Inhibitor"/>
    <property type="match status" value="2"/>
</dbReference>
<dbReference type="CDD" id="cd14066">
    <property type="entry name" value="STKc_IRAK"/>
    <property type="match status" value="1"/>
</dbReference>
<evidence type="ECO:0000256" key="3">
    <source>
        <dbReference type="ARBA" id="ARBA00012513"/>
    </source>
</evidence>
<keyword evidence="5" id="KW-0433">Leucine-rich repeat</keyword>
<feature type="transmembrane region" description="Helical" evidence="19">
    <location>
        <begin position="572"/>
        <end position="597"/>
    </location>
</feature>
<dbReference type="Pfam" id="PF00069">
    <property type="entry name" value="Pkinase"/>
    <property type="match status" value="1"/>
</dbReference>
<dbReference type="PROSITE" id="PS00107">
    <property type="entry name" value="PROTEIN_KINASE_ATP"/>
    <property type="match status" value="1"/>
</dbReference>
<keyword evidence="15" id="KW-0675">Receptor</keyword>
<dbReference type="AlphaFoldDB" id="A0A5N5N368"/>
<feature type="domain" description="Protein kinase" evidence="20">
    <location>
        <begin position="638"/>
        <end position="917"/>
    </location>
</feature>
<evidence type="ECO:0000256" key="17">
    <source>
        <dbReference type="PROSITE-ProRule" id="PRU10141"/>
    </source>
</evidence>
<dbReference type="PANTHER" id="PTHR45974">
    <property type="entry name" value="RECEPTOR-LIKE PROTEIN 55"/>
    <property type="match status" value="1"/>
</dbReference>
<dbReference type="Pfam" id="PF08263">
    <property type="entry name" value="LRRNT_2"/>
    <property type="match status" value="1"/>
</dbReference>
<evidence type="ECO:0000256" key="6">
    <source>
        <dbReference type="ARBA" id="ARBA00022679"/>
    </source>
</evidence>
<evidence type="ECO:0000256" key="15">
    <source>
        <dbReference type="ARBA" id="ARBA00023170"/>
    </source>
</evidence>
<name>A0A5N5N368_9ROSI</name>
<dbReference type="PROSITE" id="PS00108">
    <property type="entry name" value="PROTEIN_KINASE_ST"/>
    <property type="match status" value="1"/>
</dbReference>
<dbReference type="InterPro" id="IPR008271">
    <property type="entry name" value="Ser/Thr_kinase_AS"/>
</dbReference>
<keyword evidence="13 19" id="KW-1133">Transmembrane helix</keyword>
<keyword evidence="16" id="KW-0325">Glycoprotein</keyword>
<dbReference type="PANTHER" id="PTHR45974:SF216">
    <property type="entry name" value="PROTEIN KINASE DOMAIN-CONTAINING PROTEIN"/>
    <property type="match status" value="1"/>
</dbReference>
<keyword evidence="9" id="KW-0677">Repeat</keyword>
<dbReference type="FunFam" id="3.80.10.10:FF:000129">
    <property type="entry name" value="Leucine-rich repeat receptor-like kinase"/>
    <property type="match status" value="1"/>
</dbReference>
<comment type="caution">
    <text evidence="21">The sequence shown here is derived from an EMBL/GenBank/DDBJ whole genome shotgun (WGS) entry which is preliminary data.</text>
</comment>
<evidence type="ECO:0000313" key="22">
    <source>
        <dbReference type="Proteomes" id="UP000326939"/>
    </source>
</evidence>
<dbReference type="FunFam" id="1.10.510.10:FF:000453">
    <property type="entry name" value="LRR receptor-like serine/threonine-protein kinase HSL2"/>
    <property type="match status" value="1"/>
</dbReference>
<dbReference type="SMART" id="SM00220">
    <property type="entry name" value="S_TKc"/>
    <property type="match status" value="1"/>
</dbReference>
<evidence type="ECO:0000313" key="21">
    <source>
        <dbReference type="EMBL" id="KAB5561837.1"/>
    </source>
</evidence>
<dbReference type="InterPro" id="IPR003591">
    <property type="entry name" value="Leu-rich_rpt_typical-subtyp"/>
</dbReference>
<keyword evidence="10 17" id="KW-0547">Nucleotide-binding</keyword>
<dbReference type="SUPFAM" id="SSF52058">
    <property type="entry name" value="L domain-like"/>
    <property type="match status" value="1"/>
</dbReference>
<evidence type="ECO:0000256" key="7">
    <source>
        <dbReference type="ARBA" id="ARBA00022692"/>
    </source>
</evidence>
<dbReference type="InterPro" id="IPR001611">
    <property type="entry name" value="Leu-rich_rpt"/>
</dbReference>
<dbReference type="Proteomes" id="UP000326939">
    <property type="component" value="Chromosome 4"/>
</dbReference>
<keyword evidence="14 19" id="KW-0472">Membrane</keyword>
<keyword evidence="8" id="KW-0732">Signal</keyword>
<feature type="transmembrane region" description="Helical" evidence="19">
    <location>
        <begin position="495"/>
        <end position="517"/>
    </location>
</feature>
<evidence type="ECO:0000256" key="8">
    <source>
        <dbReference type="ARBA" id="ARBA00022729"/>
    </source>
</evidence>
<evidence type="ECO:0000256" key="11">
    <source>
        <dbReference type="ARBA" id="ARBA00022777"/>
    </source>
</evidence>
<gene>
    <name evidence="21" type="ORF">DKX38_006794</name>
</gene>
<feature type="transmembrane region" description="Helical" evidence="19">
    <location>
        <begin position="538"/>
        <end position="557"/>
    </location>
</feature>
<dbReference type="GO" id="GO:0004674">
    <property type="term" value="F:protein serine/threonine kinase activity"/>
    <property type="evidence" value="ECO:0007669"/>
    <property type="project" value="UniProtKB-KW"/>
</dbReference>
<evidence type="ECO:0000256" key="19">
    <source>
        <dbReference type="SAM" id="Phobius"/>
    </source>
</evidence>
<dbReference type="Gene3D" id="1.10.510.10">
    <property type="entry name" value="Transferase(Phosphotransferase) domain 1"/>
    <property type="match status" value="1"/>
</dbReference>
<keyword evidence="4" id="KW-0723">Serine/threonine-protein kinase</keyword>
<reference evidence="22" key="1">
    <citation type="journal article" date="2019" name="Gigascience">
        <title>De novo genome assembly of the endangered Acer yangbiense, a plant species with extremely small populations endemic to Yunnan Province, China.</title>
        <authorList>
            <person name="Yang J."/>
            <person name="Wariss H.M."/>
            <person name="Tao L."/>
            <person name="Zhang R."/>
            <person name="Yun Q."/>
            <person name="Hollingsworth P."/>
            <person name="Dao Z."/>
            <person name="Luo G."/>
            <person name="Guo H."/>
            <person name="Ma Y."/>
            <person name="Sun W."/>
        </authorList>
    </citation>
    <scope>NUCLEOTIDE SEQUENCE [LARGE SCALE GENOMIC DNA]</scope>
    <source>
        <strain evidence="22">cv. br00</strain>
    </source>
</reference>
<keyword evidence="7 19" id="KW-0812">Transmembrane</keyword>
<dbReference type="Gene3D" id="3.30.200.20">
    <property type="entry name" value="Phosphorylase Kinase, domain 1"/>
    <property type="match status" value="1"/>
</dbReference>
<keyword evidence="12 17" id="KW-0067">ATP-binding</keyword>
<feature type="binding site" evidence="17">
    <location>
        <position position="666"/>
    </location>
    <ligand>
        <name>ATP</name>
        <dbReference type="ChEBI" id="CHEBI:30616"/>
    </ligand>
</feature>
<keyword evidence="22" id="KW-1185">Reference proteome</keyword>
<dbReference type="FunFam" id="3.30.200.20:FF:000328">
    <property type="entry name" value="Leucine-rich repeat protein kinase family protein"/>
    <property type="match status" value="1"/>
</dbReference>
<keyword evidence="11" id="KW-0418">Kinase</keyword>
<dbReference type="SUPFAM" id="SSF56112">
    <property type="entry name" value="Protein kinase-like (PK-like)"/>
    <property type="match status" value="1"/>
</dbReference>
<dbReference type="PROSITE" id="PS50011">
    <property type="entry name" value="PROTEIN_KINASE_DOM"/>
    <property type="match status" value="1"/>
</dbReference>
<dbReference type="FunFam" id="3.80.10.10:FF:000041">
    <property type="entry name" value="LRR receptor-like serine/threonine-protein kinase ERECTA"/>
    <property type="match status" value="1"/>
</dbReference>
<evidence type="ECO:0000256" key="5">
    <source>
        <dbReference type="ARBA" id="ARBA00022614"/>
    </source>
</evidence>
<dbReference type="EC" id="2.7.11.1" evidence="3"/>
<evidence type="ECO:0000256" key="12">
    <source>
        <dbReference type="ARBA" id="ARBA00022840"/>
    </source>
</evidence>
<organism evidence="21 22">
    <name type="scientific">Salix brachista</name>
    <dbReference type="NCBI Taxonomy" id="2182728"/>
    <lineage>
        <taxon>Eukaryota</taxon>
        <taxon>Viridiplantae</taxon>
        <taxon>Streptophyta</taxon>
        <taxon>Embryophyta</taxon>
        <taxon>Tracheophyta</taxon>
        <taxon>Spermatophyta</taxon>
        <taxon>Magnoliopsida</taxon>
        <taxon>eudicotyledons</taxon>
        <taxon>Gunneridae</taxon>
        <taxon>Pentapetalae</taxon>
        <taxon>rosids</taxon>
        <taxon>fabids</taxon>
        <taxon>Malpighiales</taxon>
        <taxon>Salicaceae</taxon>
        <taxon>Saliceae</taxon>
        <taxon>Salix</taxon>
    </lineage>
</organism>
<keyword evidence="6" id="KW-0808">Transferase</keyword>
<dbReference type="InterPro" id="IPR013210">
    <property type="entry name" value="LRR_N_plant-typ"/>
</dbReference>
<accession>A0A5N5N368</accession>
<dbReference type="InterPro" id="IPR000719">
    <property type="entry name" value="Prot_kinase_dom"/>
</dbReference>
<evidence type="ECO:0000256" key="13">
    <source>
        <dbReference type="ARBA" id="ARBA00022989"/>
    </source>
</evidence>
<evidence type="ECO:0000259" key="20">
    <source>
        <dbReference type="PROSITE" id="PS50011"/>
    </source>
</evidence>
<dbReference type="SMART" id="SM00369">
    <property type="entry name" value="LRR_TYP"/>
    <property type="match status" value="5"/>
</dbReference>
<evidence type="ECO:0000256" key="16">
    <source>
        <dbReference type="ARBA" id="ARBA00023180"/>
    </source>
</evidence>
<proteinExistence type="inferred from homology"/>
<dbReference type="GO" id="GO:0016020">
    <property type="term" value="C:membrane"/>
    <property type="evidence" value="ECO:0007669"/>
    <property type="project" value="UniProtKB-SubCell"/>
</dbReference>
<dbReference type="InterPro" id="IPR032675">
    <property type="entry name" value="LRR_dom_sf"/>
</dbReference>
<dbReference type="EMBL" id="VDCV01000004">
    <property type="protein sequence ID" value="KAB5561837.1"/>
    <property type="molecule type" value="Genomic_DNA"/>
</dbReference>
<feature type="region of interest" description="Disordered" evidence="18">
    <location>
        <begin position="931"/>
        <end position="952"/>
    </location>
</feature>